<feature type="transmembrane region" description="Helical" evidence="7">
    <location>
        <begin position="398"/>
        <end position="419"/>
    </location>
</feature>
<reference evidence="10" key="1">
    <citation type="journal article" date="2015" name="Genome Announc.">
        <title>Draft genome sequence of the fungus Penicillium brasilianum MG11.</title>
        <authorList>
            <person name="Horn F."/>
            <person name="Linde J."/>
            <person name="Mattern D.J."/>
            <person name="Walther G."/>
            <person name="Guthke R."/>
            <person name="Brakhage A.A."/>
            <person name="Valiante V."/>
        </authorList>
    </citation>
    <scope>NUCLEOTIDE SEQUENCE [LARGE SCALE GENOMIC DNA]</scope>
    <source>
        <strain evidence="10">MG11</strain>
    </source>
</reference>
<dbReference type="EMBL" id="CDHK01000006">
    <property type="protein sequence ID" value="CEJ57981.1"/>
    <property type="molecule type" value="Genomic_DNA"/>
</dbReference>
<evidence type="ECO:0000256" key="5">
    <source>
        <dbReference type="ARBA" id="ARBA00023136"/>
    </source>
</evidence>
<feature type="transmembrane region" description="Helical" evidence="7">
    <location>
        <begin position="275"/>
        <end position="300"/>
    </location>
</feature>
<keyword evidence="3 7" id="KW-0812">Transmembrane</keyword>
<proteinExistence type="predicted"/>
<dbReference type="PANTHER" id="PTHR43791">
    <property type="entry name" value="PERMEASE-RELATED"/>
    <property type="match status" value="1"/>
</dbReference>
<feature type="region of interest" description="Disordered" evidence="6">
    <location>
        <begin position="1"/>
        <end position="26"/>
    </location>
</feature>
<feature type="compositionally biased region" description="Polar residues" evidence="6">
    <location>
        <begin position="17"/>
        <end position="26"/>
    </location>
</feature>
<comment type="subcellular location">
    <subcellularLocation>
        <location evidence="1">Membrane</location>
        <topology evidence="1">Multi-pass membrane protein</topology>
    </subcellularLocation>
</comment>
<feature type="transmembrane region" description="Helical" evidence="7">
    <location>
        <begin position="137"/>
        <end position="160"/>
    </location>
</feature>
<keyword evidence="5 7" id="KW-0472">Membrane</keyword>
<feature type="transmembrane region" description="Helical" evidence="7">
    <location>
        <begin position="339"/>
        <end position="358"/>
    </location>
</feature>
<accession>A0A0F7TQB5</accession>
<gene>
    <name evidence="9" type="ORF">PMG11_06654</name>
</gene>
<feature type="transmembrane region" description="Helical" evidence="7">
    <location>
        <begin position="205"/>
        <end position="227"/>
    </location>
</feature>
<feature type="transmembrane region" description="Helical" evidence="7">
    <location>
        <begin position="172"/>
        <end position="193"/>
    </location>
</feature>
<dbReference type="InterPro" id="IPR036259">
    <property type="entry name" value="MFS_trans_sf"/>
</dbReference>
<feature type="transmembrane region" description="Helical" evidence="7">
    <location>
        <begin position="431"/>
        <end position="452"/>
    </location>
</feature>
<dbReference type="FunFam" id="1.20.1250.20:FF:000068">
    <property type="entry name" value="MFS general substrate transporter"/>
    <property type="match status" value="1"/>
</dbReference>
<dbReference type="Gene3D" id="1.20.1250.20">
    <property type="entry name" value="MFS general substrate transporter like domains"/>
    <property type="match status" value="2"/>
</dbReference>
<keyword evidence="4 7" id="KW-1133">Transmembrane helix</keyword>
<organism evidence="9 10">
    <name type="scientific">Penicillium brasilianum</name>
    <dbReference type="NCBI Taxonomy" id="104259"/>
    <lineage>
        <taxon>Eukaryota</taxon>
        <taxon>Fungi</taxon>
        <taxon>Dikarya</taxon>
        <taxon>Ascomycota</taxon>
        <taxon>Pezizomycotina</taxon>
        <taxon>Eurotiomycetes</taxon>
        <taxon>Eurotiomycetidae</taxon>
        <taxon>Eurotiales</taxon>
        <taxon>Aspergillaceae</taxon>
        <taxon>Penicillium</taxon>
    </lineage>
</organism>
<dbReference type="STRING" id="104259.A0A0F7TQB5"/>
<evidence type="ECO:0000313" key="9">
    <source>
        <dbReference type="EMBL" id="CEJ57981.1"/>
    </source>
</evidence>
<feature type="transmembrane region" description="Helical" evidence="7">
    <location>
        <begin position="112"/>
        <end position="131"/>
    </location>
</feature>
<dbReference type="Pfam" id="PF07690">
    <property type="entry name" value="MFS_1"/>
    <property type="match status" value="1"/>
</dbReference>
<dbReference type="AlphaFoldDB" id="A0A0F7TQB5"/>
<evidence type="ECO:0000259" key="8">
    <source>
        <dbReference type="PROSITE" id="PS50850"/>
    </source>
</evidence>
<dbReference type="OrthoDB" id="2962993at2759"/>
<feature type="transmembrane region" description="Helical" evidence="7">
    <location>
        <begin position="87"/>
        <end position="105"/>
    </location>
</feature>
<evidence type="ECO:0000256" key="6">
    <source>
        <dbReference type="SAM" id="MobiDB-lite"/>
    </source>
</evidence>
<evidence type="ECO:0000256" key="7">
    <source>
        <dbReference type="SAM" id="Phobius"/>
    </source>
</evidence>
<dbReference type="Proteomes" id="UP000042958">
    <property type="component" value="Unassembled WGS sequence"/>
</dbReference>
<dbReference type="PANTHER" id="PTHR43791:SF22">
    <property type="entry name" value="TRANSPORTER, PUTATIVE (AFU_ORTHOLOGUE AFUA_6G11320)-RELATED"/>
    <property type="match status" value="1"/>
</dbReference>
<evidence type="ECO:0000256" key="3">
    <source>
        <dbReference type="ARBA" id="ARBA00022692"/>
    </source>
</evidence>
<feature type="transmembrane region" description="Helical" evidence="7">
    <location>
        <begin position="312"/>
        <end position="332"/>
    </location>
</feature>
<evidence type="ECO:0000313" key="10">
    <source>
        <dbReference type="Proteomes" id="UP000042958"/>
    </source>
</evidence>
<dbReference type="GO" id="GO:0016020">
    <property type="term" value="C:membrane"/>
    <property type="evidence" value="ECO:0007669"/>
    <property type="project" value="UniProtKB-SubCell"/>
</dbReference>
<evidence type="ECO:0000256" key="2">
    <source>
        <dbReference type="ARBA" id="ARBA00022448"/>
    </source>
</evidence>
<protein>
    <submittedName>
        <fullName evidence="9">Putative Permease of the major facilitator superfamily</fullName>
    </submittedName>
</protein>
<feature type="domain" description="Major facilitator superfamily (MFS) profile" evidence="8">
    <location>
        <begin position="46"/>
        <end position="458"/>
    </location>
</feature>
<dbReference type="SUPFAM" id="SSF103473">
    <property type="entry name" value="MFS general substrate transporter"/>
    <property type="match status" value="1"/>
</dbReference>
<dbReference type="InterPro" id="IPR011701">
    <property type="entry name" value="MFS"/>
</dbReference>
<dbReference type="GO" id="GO:0022857">
    <property type="term" value="F:transmembrane transporter activity"/>
    <property type="evidence" value="ECO:0007669"/>
    <property type="project" value="InterPro"/>
</dbReference>
<feature type="transmembrane region" description="Helical" evidence="7">
    <location>
        <begin position="364"/>
        <end position="386"/>
    </location>
</feature>
<evidence type="ECO:0000256" key="1">
    <source>
        <dbReference type="ARBA" id="ARBA00004141"/>
    </source>
</evidence>
<sequence>MSTAETKEKGADVTPENGETSPASSSIAEFAGVNEKKLLRKLDLHLLPPMTLLYLLSFLDRSNVGNARLEGMTTDIKMTGDQYLTGLTLYFIGYVLFEVPANTVLKLTRPSIWLPTLTLIWGVVATLLGVVQNYPGFLASRFFLGVAESGLFPGVVFYLSMWYKRNEQHYRVALFFSAASLAGAFGGILAWGIAHMNGVGGYSGWRWIFILEGLLTIVVSVIAYFWVHNYPTTAKFLTNEEREYIQFRLKNDNDSTRDETFSWSAVLDAFKDPKVWLYGLGFHSLSLPLYTLSLFLPTIIKELGYSAAQAQLLTVPPYAIATMMTVGVAVLSEKTRRRAPFIMGSSSLACIGYIILLSQHRAGVSYVGTIFAAAGIYPAVAIVLSWPANNVSGQTKRCIANALQISIGNLGAVLGTQLYRTETSPRFFLGHGFALGYLVANIIVVAVTWWVLKRANAKKAVEREQKGLRPLMGDVGDAEGEFLGDRDPRWVFQT</sequence>
<keyword evidence="2" id="KW-0813">Transport</keyword>
<dbReference type="InterPro" id="IPR020846">
    <property type="entry name" value="MFS_dom"/>
</dbReference>
<keyword evidence="10" id="KW-1185">Reference proteome</keyword>
<evidence type="ECO:0000256" key="4">
    <source>
        <dbReference type="ARBA" id="ARBA00022989"/>
    </source>
</evidence>
<dbReference type="PROSITE" id="PS50850">
    <property type="entry name" value="MFS"/>
    <property type="match status" value="1"/>
</dbReference>
<feature type="compositionally biased region" description="Basic and acidic residues" evidence="6">
    <location>
        <begin position="1"/>
        <end position="11"/>
    </location>
</feature>
<name>A0A0F7TQB5_PENBI</name>
<dbReference type="FunFam" id="1.20.1250.20:FF:000034">
    <property type="entry name" value="MFS general substrate transporter"/>
    <property type="match status" value="1"/>
</dbReference>
<dbReference type="CDD" id="cd17327">
    <property type="entry name" value="MFS_FEN2_like"/>
    <property type="match status" value="1"/>
</dbReference>